<dbReference type="PRINTS" id="PR00455">
    <property type="entry name" value="HTHTETR"/>
</dbReference>
<reference evidence="4 5" key="1">
    <citation type="submission" date="2019-03" db="EMBL/GenBank/DDBJ databases">
        <title>Genomic Encyclopedia of Type Strains, Phase IV (KMG-IV): sequencing the most valuable type-strain genomes for metagenomic binning, comparative biology and taxonomic classification.</title>
        <authorList>
            <person name="Goeker M."/>
        </authorList>
    </citation>
    <scope>NUCLEOTIDE SEQUENCE [LARGE SCALE GENOMIC DNA]</scope>
    <source>
        <strain evidence="4 5">DSM 29487</strain>
    </source>
</reference>
<dbReference type="PROSITE" id="PS50977">
    <property type="entry name" value="HTH_TETR_2"/>
    <property type="match status" value="1"/>
</dbReference>
<protein>
    <submittedName>
        <fullName evidence="4">TetR family transcriptional regulator</fullName>
    </submittedName>
</protein>
<sequence>MNKIVTSKEDILKASREIASKDGLQSINMRNVAKHCGVAVGSIYNYFPSKADLIIATVEDIWKSFFHMGDDLYFKHFNDCVDWLFTTIQRGTKQYPGFFIAHAQGFQSSDVKQGREVMEEYFKHIQRSLLMVLNQDQQVKQDVFNDDYTKEDFIQFVFVNIMNLLSQQQPSCHILLETIQRVIY</sequence>
<evidence type="ECO:0000256" key="1">
    <source>
        <dbReference type="ARBA" id="ARBA00023125"/>
    </source>
</evidence>
<dbReference type="PANTHER" id="PTHR43479">
    <property type="entry name" value="ACREF/ENVCD OPERON REPRESSOR-RELATED"/>
    <property type="match status" value="1"/>
</dbReference>
<feature type="domain" description="HTH tetR-type" evidence="3">
    <location>
        <begin position="5"/>
        <end position="65"/>
    </location>
</feature>
<dbReference type="InterPro" id="IPR001647">
    <property type="entry name" value="HTH_TetR"/>
</dbReference>
<dbReference type="EMBL" id="SMCQ01000014">
    <property type="protein sequence ID" value="TCV97843.1"/>
    <property type="molecule type" value="Genomic_DNA"/>
</dbReference>
<gene>
    <name evidence="4" type="ORF">EDD60_1149</name>
</gene>
<evidence type="ECO:0000313" key="4">
    <source>
        <dbReference type="EMBL" id="TCV97843.1"/>
    </source>
</evidence>
<comment type="caution">
    <text evidence="4">The sequence shown here is derived from an EMBL/GenBank/DDBJ whole genome shotgun (WGS) entry which is preliminary data.</text>
</comment>
<dbReference type="Proteomes" id="UP000295515">
    <property type="component" value="Unassembled WGS sequence"/>
</dbReference>
<dbReference type="Gene3D" id="1.10.357.10">
    <property type="entry name" value="Tetracycline Repressor, domain 2"/>
    <property type="match status" value="1"/>
</dbReference>
<dbReference type="SUPFAM" id="SSF46689">
    <property type="entry name" value="Homeodomain-like"/>
    <property type="match status" value="1"/>
</dbReference>
<dbReference type="PANTHER" id="PTHR43479:SF7">
    <property type="entry name" value="TETR-FAMILY TRANSCRIPTIONAL REGULATOR"/>
    <property type="match status" value="1"/>
</dbReference>
<dbReference type="AlphaFoldDB" id="A0A4R3Z208"/>
<evidence type="ECO:0000259" key="3">
    <source>
        <dbReference type="PROSITE" id="PS50977"/>
    </source>
</evidence>
<dbReference type="InterPro" id="IPR050624">
    <property type="entry name" value="HTH-type_Tx_Regulator"/>
</dbReference>
<dbReference type="GO" id="GO:0003677">
    <property type="term" value="F:DNA binding"/>
    <property type="evidence" value="ECO:0007669"/>
    <property type="project" value="UniProtKB-UniRule"/>
</dbReference>
<evidence type="ECO:0000256" key="2">
    <source>
        <dbReference type="PROSITE-ProRule" id="PRU00335"/>
    </source>
</evidence>
<name>A0A4R3Z208_9FIRM</name>
<dbReference type="InterPro" id="IPR009057">
    <property type="entry name" value="Homeodomain-like_sf"/>
</dbReference>
<organism evidence="4 5">
    <name type="scientific">Longibaculum muris</name>
    <dbReference type="NCBI Taxonomy" id="1796628"/>
    <lineage>
        <taxon>Bacteria</taxon>
        <taxon>Bacillati</taxon>
        <taxon>Bacillota</taxon>
        <taxon>Erysipelotrichia</taxon>
        <taxon>Erysipelotrichales</taxon>
        <taxon>Coprobacillaceae</taxon>
        <taxon>Longibaculum</taxon>
    </lineage>
</organism>
<keyword evidence="5" id="KW-1185">Reference proteome</keyword>
<keyword evidence="1 2" id="KW-0238">DNA-binding</keyword>
<proteinExistence type="predicted"/>
<dbReference type="Pfam" id="PF00440">
    <property type="entry name" value="TetR_N"/>
    <property type="match status" value="1"/>
</dbReference>
<dbReference type="GeneID" id="98915747"/>
<evidence type="ECO:0000313" key="5">
    <source>
        <dbReference type="Proteomes" id="UP000295515"/>
    </source>
</evidence>
<dbReference type="RefSeq" id="WP_066443889.1">
    <property type="nucleotide sequence ID" value="NZ_JANKBF010000004.1"/>
</dbReference>
<accession>A0A4R3Z208</accession>
<feature type="DNA-binding region" description="H-T-H motif" evidence="2">
    <location>
        <begin position="28"/>
        <end position="47"/>
    </location>
</feature>